<dbReference type="InterPro" id="IPR002109">
    <property type="entry name" value="Glutaredoxin"/>
</dbReference>
<proteinExistence type="predicted"/>
<dbReference type="Pfam" id="PF00462">
    <property type="entry name" value="Glutaredoxin"/>
    <property type="match status" value="1"/>
</dbReference>
<evidence type="ECO:0000259" key="1">
    <source>
        <dbReference type="Pfam" id="PF00462"/>
    </source>
</evidence>
<name>A0A412PFS4_9FIRM</name>
<evidence type="ECO:0000313" key="3">
    <source>
        <dbReference type="Proteomes" id="UP000284731"/>
    </source>
</evidence>
<dbReference type="EMBL" id="QRWX01000002">
    <property type="protein sequence ID" value="RGT56473.1"/>
    <property type="molecule type" value="Genomic_DNA"/>
</dbReference>
<sequence>MLKVFGSPHCPDCVACKAILEKNHIPFEYIDITGSIRALKQFLALRDHSDAYDEAKKEGYIGIPTLVLEDGTIRFDYEEWLKEERISRTEVVESGQSCNIDGVGC</sequence>
<evidence type="ECO:0000313" key="2">
    <source>
        <dbReference type="EMBL" id="RGT56473.1"/>
    </source>
</evidence>
<dbReference type="AlphaFoldDB" id="A0A412PFS4"/>
<reference evidence="2 3" key="1">
    <citation type="submission" date="2018-08" db="EMBL/GenBank/DDBJ databases">
        <title>A genome reference for cultivated species of the human gut microbiota.</title>
        <authorList>
            <person name="Zou Y."/>
            <person name="Xue W."/>
            <person name="Luo G."/>
        </authorList>
    </citation>
    <scope>NUCLEOTIDE SEQUENCE [LARGE SCALE GENOMIC DNA]</scope>
    <source>
        <strain evidence="2 3">AF18-46</strain>
    </source>
</reference>
<accession>A0A412PFS4</accession>
<dbReference type="InterPro" id="IPR036249">
    <property type="entry name" value="Thioredoxin-like_sf"/>
</dbReference>
<dbReference type="PROSITE" id="PS51354">
    <property type="entry name" value="GLUTAREDOXIN_2"/>
    <property type="match status" value="1"/>
</dbReference>
<dbReference type="SUPFAM" id="SSF52833">
    <property type="entry name" value="Thioredoxin-like"/>
    <property type="match status" value="1"/>
</dbReference>
<dbReference type="RefSeq" id="WP_118764915.1">
    <property type="nucleotide sequence ID" value="NZ_CABJCF010000002.1"/>
</dbReference>
<feature type="domain" description="Glutaredoxin" evidence="1">
    <location>
        <begin position="3"/>
        <end position="36"/>
    </location>
</feature>
<gene>
    <name evidence="2" type="ORF">DWX20_06690</name>
</gene>
<protein>
    <submittedName>
        <fullName evidence="2">Glutaredoxin</fullName>
    </submittedName>
</protein>
<dbReference type="Gene3D" id="3.40.30.10">
    <property type="entry name" value="Glutaredoxin"/>
    <property type="match status" value="1"/>
</dbReference>
<comment type="caution">
    <text evidence="2">The sequence shown here is derived from an EMBL/GenBank/DDBJ whole genome shotgun (WGS) entry which is preliminary data.</text>
</comment>
<organism evidence="2 3">
    <name type="scientific">Solobacterium moorei</name>
    <dbReference type="NCBI Taxonomy" id="102148"/>
    <lineage>
        <taxon>Bacteria</taxon>
        <taxon>Bacillati</taxon>
        <taxon>Bacillota</taxon>
        <taxon>Erysipelotrichia</taxon>
        <taxon>Erysipelotrichales</taxon>
        <taxon>Erysipelotrichaceae</taxon>
        <taxon>Solobacterium</taxon>
    </lineage>
</organism>
<dbReference type="Proteomes" id="UP000284731">
    <property type="component" value="Unassembled WGS sequence"/>
</dbReference>